<dbReference type="InterPro" id="IPR025532">
    <property type="entry name" value="G6P_1-epimerase"/>
</dbReference>
<dbReference type="CDD" id="cd09020">
    <property type="entry name" value="D-hex-6-P-epi_like"/>
    <property type="match status" value="1"/>
</dbReference>
<gene>
    <name evidence="6" type="ORF">FCK90_02760</name>
</gene>
<dbReference type="Pfam" id="PF01263">
    <property type="entry name" value="Aldose_epim"/>
    <property type="match status" value="1"/>
</dbReference>
<dbReference type="PIRSF" id="PIRSF016020">
    <property type="entry name" value="PHexose_mutarotase"/>
    <property type="match status" value="1"/>
</dbReference>
<dbReference type="Gene3D" id="2.70.98.10">
    <property type="match status" value="1"/>
</dbReference>
<keyword evidence="3 4" id="KW-0413">Isomerase</keyword>
<reference evidence="6 7" key="1">
    <citation type="submission" date="2019-05" db="EMBL/GenBank/DDBJ databases">
        <title>Kocuria coralli sp. nov., a novel actinobacterium isolated from coral reef seawater.</title>
        <authorList>
            <person name="Li J."/>
        </authorList>
    </citation>
    <scope>NUCLEOTIDE SEQUENCE [LARGE SCALE GENOMIC DNA]</scope>
    <source>
        <strain evidence="6 7">SCSIO 13007</strain>
    </source>
</reference>
<dbReference type="InterPro" id="IPR008183">
    <property type="entry name" value="Aldose_1/G6P_1-epimerase"/>
</dbReference>
<keyword evidence="7" id="KW-1185">Reference proteome</keyword>
<evidence type="ECO:0000256" key="1">
    <source>
        <dbReference type="ARBA" id="ARBA00001096"/>
    </source>
</evidence>
<dbReference type="GO" id="GO:0047938">
    <property type="term" value="F:glucose-6-phosphate 1-epimerase activity"/>
    <property type="evidence" value="ECO:0007669"/>
    <property type="project" value="UniProtKB-UniRule"/>
</dbReference>
<dbReference type="OrthoDB" id="9790727at2"/>
<sequence length="277" mass="29828">MTALQQPLTLANVQGTATVYEQGAHVASWTPAQQDPVLFLSRKAVFAEGKAIRGGVPICFPWFGPGRSGDRSPAHGYARTIPWRPVSATDEEAVFRLTEADLPEQARAEFPHEFSCEYTVTVGAALEMKLATTNTGGEPMEIEEALHAYLAVGDVRQAGVQGLDGVSYVDKVTGKTDMKQSGEIVISGETDRVYRSGGPVSVVDPLLGRTLRITTSGAADTVVWNPWEDNARAIGDFADDEWTAMICVEAANALDDYVTIAPGETHEIVYRLEVGSI</sequence>
<proteinExistence type="inferred from homology"/>
<evidence type="ECO:0000313" key="6">
    <source>
        <dbReference type="EMBL" id="KAA9395341.1"/>
    </source>
</evidence>
<dbReference type="EC" id="5.1.3.15" evidence="4"/>
<organism evidence="6 7">
    <name type="scientific">Kocuria coralli</name>
    <dbReference type="NCBI Taxonomy" id="1461025"/>
    <lineage>
        <taxon>Bacteria</taxon>
        <taxon>Bacillati</taxon>
        <taxon>Actinomycetota</taxon>
        <taxon>Actinomycetes</taxon>
        <taxon>Micrococcales</taxon>
        <taxon>Micrococcaceae</taxon>
        <taxon>Kocuria</taxon>
    </lineage>
</organism>
<comment type="caution">
    <text evidence="6">The sequence shown here is derived from an EMBL/GenBank/DDBJ whole genome shotgun (WGS) entry which is preliminary data.</text>
</comment>
<evidence type="ECO:0000256" key="4">
    <source>
        <dbReference type="PIRNR" id="PIRNR016020"/>
    </source>
</evidence>
<comment type="similarity">
    <text evidence="2 4">Belongs to the glucose-6-phosphate 1-epimerase family.</text>
</comment>
<dbReference type="GO" id="GO:0005975">
    <property type="term" value="P:carbohydrate metabolic process"/>
    <property type="evidence" value="ECO:0007669"/>
    <property type="project" value="InterPro"/>
</dbReference>
<dbReference type="SUPFAM" id="SSF74650">
    <property type="entry name" value="Galactose mutarotase-like"/>
    <property type="match status" value="1"/>
</dbReference>
<dbReference type="PANTHER" id="PTHR11122:SF13">
    <property type="entry name" value="GLUCOSE-6-PHOSPHATE 1-EPIMERASE"/>
    <property type="match status" value="1"/>
</dbReference>
<dbReference type="GO" id="GO:0005737">
    <property type="term" value="C:cytoplasm"/>
    <property type="evidence" value="ECO:0007669"/>
    <property type="project" value="TreeGrafter"/>
</dbReference>
<protein>
    <recommendedName>
        <fullName evidence="4">Putative glucose-6-phosphate 1-epimerase</fullName>
        <ecNumber evidence="4">5.1.3.15</ecNumber>
    </recommendedName>
</protein>
<dbReference type="Proteomes" id="UP000325957">
    <property type="component" value="Unassembled WGS sequence"/>
</dbReference>
<dbReference type="RefSeq" id="WP_158032766.1">
    <property type="nucleotide sequence ID" value="NZ_ML708611.1"/>
</dbReference>
<dbReference type="AlphaFoldDB" id="A0A5J5L2V7"/>
<comment type="catalytic activity">
    <reaction evidence="1">
        <text>alpha-D-glucose 6-phosphate = beta-D-glucose 6-phosphate</text>
        <dbReference type="Rhea" id="RHEA:16249"/>
        <dbReference type="ChEBI" id="CHEBI:58225"/>
        <dbReference type="ChEBI" id="CHEBI:58247"/>
        <dbReference type="EC" id="5.1.3.15"/>
    </reaction>
</comment>
<dbReference type="InterPro" id="IPR011013">
    <property type="entry name" value="Gal_mutarotase_sf_dom"/>
</dbReference>
<evidence type="ECO:0000256" key="3">
    <source>
        <dbReference type="ARBA" id="ARBA00023235"/>
    </source>
</evidence>
<feature type="active site" evidence="5">
    <location>
        <position position="249"/>
    </location>
</feature>
<evidence type="ECO:0000256" key="5">
    <source>
        <dbReference type="PIRSR" id="PIRSR016020-1"/>
    </source>
</evidence>
<dbReference type="EMBL" id="SZWF01000002">
    <property type="protein sequence ID" value="KAA9395341.1"/>
    <property type="molecule type" value="Genomic_DNA"/>
</dbReference>
<name>A0A5J5L2V7_9MICC</name>
<evidence type="ECO:0000256" key="2">
    <source>
        <dbReference type="ARBA" id="ARBA00005866"/>
    </source>
</evidence>
<feature type="active site" evidence="5">
    <location>
        <position position="147"/>
    </location>
</feature>
<dbReference type="GO" id="GO:0030246">
    <property type="term" value="F:carbohydrate binding"/>
    <property type="evidence" value="ECO:0007669"/>
    <property type="project" value="UniProtKB-UniRule"/>
</dbReference>
<dbReference type="InterPro" id="IPR014718">
    <property type="entry name" value="GH-type_carb-bd"/>
</dbReference>
<evidence type="ECO:0000313" key="7">
    <source>
        <dbReference type="Proteomes" id="UP000325957"/>
    </source>
</evidence>
<accession>A0A5J5L2V7</accession>
<dbReference type="PANTHER" id="PTHR11122">
    <property type="entry name" value="APOSPORY-ASSOCIATED PROTEIN C-RELATED"/>
    <property type="match status" value="1"/>
</dbReference>